<organism evidence="2 3">
    <name type="scientific">Treponema peruense</name>
    <dbReference type="NCBI Taxonomy" id="2787628"/>
    <lineage>
        <taxon>Bacteria</taxon>
        <taxon>Pseudomonadati</taxon>
        <taxon>Spirochaetota</taxon>
        <taxon>Spirochaetia</taxon>
        <taxon>Spirochaetales</taxon>
        <taxon>Treponemataceae</taxon>
        <taxon>Treponema</taxon>
    </lineage>
</organism>
<evidence type="ECO:0000313" key="2">
    <source>
        <dbReference type="EMBL" id="QQA02041.1"/>
    </source>
</evidence>
<name>A0A7T3RF68_9SPIR</name>
<evidence type="ECO:0000256" key="1">
    <source>
        <dbReference type="SAM" id="SignalP"/>
    </source>
</evidence>
<gene>
    <name evidence="2" type="ORF">IWA51_05500</name>
</gene>
<dbReference type="PROSITE" id="PS51257">
    <property type="entry name" value="PROKAR_LIPOPROTEIN"/>
    <property type="match status" value="1"/>
</dbReference>
<keyword evidence="1" id="KW-0732">Signal</keyword>
<feature type="signal peptide" evidence="1">
    <location>
        <begin position="1"/>
        <end position="25"/>
    </location>
</feature>
<keyword evidence="3" id="KW-1185">Reference proteome</keyword>
<proteinExistence type="predicted"/>
<reference evidence="2 3" key="1">
    <citation type="submission" date="2020-11" db="EMBL/GenBank/DDBJ databases">
        <title>Treponema Peruensis nv. sp., first commensal Treponema isolated from human feces.</title>
        <authorList>
            <person name="Belkhou C."/>
            <person name="Raes J."/>
        </authorList>
    </citation>
    <scope>NUCLEOTIDE SEQUENCE [LARGE SCALE GENOMIC DNA]</scope>
    <source>
        <strain evidence="2 3">RCC2812</strain>
    </source>
</reference>
<dbReference type="AlphaFoldDB" id="A0A7T3RF68"/>
<dbReference type="RefSeq" id="WP_198443524.1">
    <property type="nucleotide sequence ID" value="NZ_CBCSHE010000006.1"/>
</dbReference>
<feature type="chain" id="PRO_5032951195" description="Lipoprotein" evidence="1">
    <location>
        <begin position="26"/>
        <end position="187"/>
    </location>
</feature>
<dbReference type="Proteomes" id="UP000595224">
    <property type="component" value="Chromosome"/>
</dbReference>
<evidence type="ECO:0000313" key="3">
    <source>
        <dbReference type="Proteomes" id="UP000595224"/>
    </source>
</evidence>
<dbReference type="KEGG" id="tper:IWA51_05500"/>
<sequence>MKNAFTLICAALLSVISFVSCDFTAEDFIAPQDTWVNKDFKYAYKDSNGTEKTVTLTGYFLYSDDEYTNSSFKSGVEIPAGLTVVIISRNNDALGLSAETYVKKTFAKGKVTETDPDDTATSAEFDVGPAFWTAFYLGNSISFAKNGNNVPEQLRYDSYTELSPDGLKEFTSKFSWRKLLANILLAE</sequence>
<evidence type="ECO:0008006" key="4">
    <source>
        <dbReference type="Google" id="ProtNLM"/>
    </source>
</evidence>
<protein>
    <recommendedName>
        <fullName evidence="4">Lipoprotein</fullName>
    </recommendedName>
</protein>
<dbReference type="EMBL" id="CP064936">
    <property type="protein sequence ID" value="QQA02041.1"/>
    <property type="molecule type" value="Genomic_DNA"/>
</dbReference>
<accession>A0A7T3RF68</accession>